<comment type="caution">
    <text evidence="11">Lacks conserved residue(s) required for the propagation of feature annotation.</text>
</comment>
<evidence type="ECO:0000256" key="7">
    <source>
        <dbReference type="ARBA" id="ARBA00022989"/>
    </source>
</evidence>
<dbReference type="EC" id="2.3.1.-" evidence="11"/>
<dbReference type="PANTHER" id="PTHR12317">
    <property type="entry name" value="DIACYLGLYCEROL O-ACYLTRANSFERASE"/>
    <property type="match status" value="1"/>
</dbReference>
<dbReference type="GO" id="GO:0005789">
    <property type="term" value="C:endoplasmic reticulum membrane"/>
    <property type="evidence" value="ECO:0007669"/>
    <property type="project" value="UniProtKB-SubCell"/>
</dbReference>
<dbReference type="AlphaFoldDB" id="A0A7M7J720"/>
<evidence type="ECO:0000256" key="4">
    <source>
        <dbReference type="ARBA" id="ARBA00022679"/>
    </source>
</evidence>
<feature type="compositionally biased region" description="Low complexity" evidence="12">
    <location>
        <begin position="18"/>
        <end position="31"/>
    </location>
</feature>
<dbReference type="RefSeq" id="XP_022647739.1">
    <property type="nucleotide sequence ID" value="XM_022792004.1"/>
</dbReference>
<dbReference type="GO" id="GO:0004144">
    <property type="term" value="F:diacylglycerol O-acyltransferase activity"/>
    <property type="evidence" value="ECO:0007669"/>
    <property type="project" value="TreeGrafter"/>
</dbReference>
<keyword evidence="6 11" id="KW-0256">Endoplasmic reticulum</keyword>
<dbReference type="RefSeq" id="XP_022647738.1">
    <property type="nucleotide sequence ID" value="XM_022792003.1"/>
</dbReference>
<keyword evidence="5 11" id="KW-0812">Transmembrane</keyword>
<keyword evidence="14" id="KW-1185">Reference proteome</keyword>
<evidence type="ECO:0000256" key="2">
    <source>
        <dbReference type="ARBA" id="ARBA00005420"/>
    </source>
</evidence>
<dbReference type="InterPro" id="IPR007130">
    <property type="entry name" value="DAGAT"/>
</dbReference>
<dbReference type="InParanoid" id="A0A7M7J720"/>
<comment type="similarity">
    <text evidence="2 11">Belongs to the diacylglycerol acyltransferase family.</text>
</comment>
<evidence type="ECO:0000256" key="8">
    <source>
        <dbReference type="ARBA" id="ARBA00023098"/>
    </source>
</evidence>
<evidence type="ECO:0000256" key="12">
    <source>
        <dbReference type="SAM" id="MobiDB-lite"/>
    </source>
</evidence>
<dbReference type="RefSeq" id="XP_022647737.1">
    <property type="nucleotide sequence ID" value="XM_022792002.1"/>
</dbReference>
<evidence type="ECO:0000256" key="6">
    <source>
        <dbReference type="ARBA" id="ARBA00022824"/>
    </source>
</evidence>
<dbReference type="GO" id="GO:0019432">
    <property type="term" value="P:triglyceride biosynthetic process"/>
    <property type="evidence" value="ECO:0007669"/>
    <property type="project" value="TreeGrafter"/>
</dbReference>
<dbReference type="EnsemblMetazoa" id="XM_022792004">
    <property type="protein sequence ID" value="XP_022647739"/>
    <property type="gene ID" value="LOC111244678"/>
</dbReference>
<evidence type="ECO:0000256" key="11">
    <source>
        <dbReference type="RuleBase" id="RU367023"/>
    </source>
</evidence>
<keyword evidence="3" id="KW-0444">Lipid biosynthesis</keyword>
<feature type="region of interest" description="Disordered" evidence="12">
    <location>
        <begin position="1"/>
        <end position="49"/>
    </location>
</feature>
<dbReference type="KEGG" id="vde:111244678"/>
<feature type="compositionally biased region" description="Polar residues" evidence="12">
    <location>
        <begin position="7"/>
        <end position="17"/>
    </location>
</feature>
<dbReference type="EnsemblMetazoa" id="XM_022792002">
    <property type="protein sequence ID" value="XP_022647737"/>
    <property type="gene ID" value="LOC111244678"/>
</dbReference>
<dbReference type="Pfam" id="PF03982">
    <property type="entry name" value="DAGAT"/>
    <property type="match status" value="1"/>
</dbReference>
<evidence type="ECO:0000256" key="3">
    <source>
        <dbReference type="ARBA" id="ARBA00022516"/>
    </source>
</evidence>
<dbReference type="PANTHER" id="PTHR12317:SF79">
    <property type="entry name" value="ACYLTRANSFERASE"/>
    <property type="match status" value="1"/>
</dbReference>
<dbReference type="CDD" id="cd07987">
    <property type="entry name" value="LPLAT_MGAT-like"/>
    <property type="match status" value="1"/>
</dbReference>
<evidence type="ECO:0000256" key="10">
    <source>
        <dbReference type="ARBA" id="ARBA00023315"/>
    </source>
</evidence>
<protein>
    <recommendedName>
        <fullName evidence="11">Acyltransferase</fullName>
        <ecNumber evidence="11">2.3.1.-</ecNumber>
    </recommendedName>
</protein>
<proteinExistence type="inferred from homology"/>
<sequence>MPPLDTIASQESTTLNKSTAAPTSASLLAPSNQSTEPQPGVARVSVENEKPRAVPQRKVTRIMGVEFAPINTPLERRLQTFSVAAMSLSFAFAGLGGCILSFYLISFTSYYWIPLIYLAWYIYDLDICERGGRRAIWLRKLRLWKYMRDYYPVRLIKTAELPADRNYIIGYHPHGIIGSGAIVNFATEATRFSETFPGIVPYTLTLRMNFLFPFYRELPLLYGMCCVSKKSLEWILNNRGKGNAAVIVIGGAQEVLDAHRGSDYHLTLAHRKGFARVALENGADLVPVFSFGENDIFYQVENPPGSKLRAFQERFKKLFGISPAIFHGRGVFQYTWGYVPFRAPITTVVGSPIHVDRVANPTQEQVDELHTKYIEQLIDLFETYKHRCGESAKKIVLD</sequence>
<keyword evidence="8" id="KW-0443">Lipid metabolism</keyword>
<evidence type="ECO:0000313" key="14">
    <source>
        <dbReference type="Proteomes" id="UP000594260"/>
    </source>
</evidence>
<dbReference type="Proteomes" id="UP000594260">
    <property type="component" value="Unplaced"/>
</dbReference>
<keyword evidence="7 11" id="KW-1133">Transmembrane helix</keyword>
<dbReference type="FunCoup" id="A0A7M7J720">
    <property type="interactions" value="91"/>
</dbReference>
<comment type="subcellular location">
    <subcellularLocation>
        <location evidence="1 11">Endoplasmic reticulum membrane</location>
        <topology evidence="1 11">Multi-pass membrane protein</topology>
    </subcellularLocation>
</comment>
<dbReference type="EnsemblMetazoa" id="XM_022792003">
    <property type="protein sequence ID" value="XP_022647738"/>
    <property type="gene ID" value="LOC111244678"/>
</dbReference>
<accession>A0A7M7J720</accession>
<evidence type="ECO:0000313" key="13">
    <source>
        <dbReference type="EnsemblMetazoa" id="XP_022647738"/>
    </source>
</evidence>
<keyword evidence="10" id="KW-0012">Acyltransferase</keyword>
<keyword evidence="9 11" id="KW-0472">Membrane</keyword>
<evidence type="ECO:0000256" key="5">
    <source>
        <dbReference type="ARBA" id="ARBA00022692"/>
    </source>
</evidence>
<dbReference type="OrthoDB" id="264532at2759"/>
<keyword evidence="4 11" id="KW-0808">Transferase</keyword>
<dbReference type="GeneID" id="111244678"/>
<evidence type="ECO:0000256" key="1">
    <source>
        <dbReference type="ARBA" id="ARBA00004477"/>
    </source>
</evidence>
<dbReference type="OMA" id="WMWLILF"/>
<name>A0A7M7J720_VARDE</name>
<organism evidence="13 14">
    <name type="scientific">Varroa destructor</name>
    <name type="common">Honeybee mite</name>
    <dbReference type="NCBI Taxonomy" id="109461"/>
    <lineage>
        <taxon>Eukaryota</taxon>
        <taxon>Metazoa</taxon>
        <taxon>Ecdysozoa</taxon>
        <taxon>Arthropoda</taxon>
        <taxon>Chelicerata</taxon>
        <taxon>Arachnida</taxon>
        <taxon>Acari</taxon>
        <taxon>Parasitiformes</taxon>
        <taxon>Mesostigmata</taxon>
        <taxon>Gamasina</taxon>
        <taxon>Dermanyssoidea</taxon>
        <taxon>Varroidae</taxon>
        <taxon>Varroa</taxon>
    </lineage>
</organism>
<reference evidence="13" key="1">
    <citation type="submission" date="2021-01" db="UniProtKB">
        <authorList>
            <consortium name="EnsemblMetazoa"/>
        </authorList>
    </citation>
    <scope>IDENTIFICATION</scope>
</reference>
<evidence type="ECO:0000256" key="9">
    <source>
        <dbReference type="ARBA" id="ARBA00023136"/>
    </source>
</evidence>
<feature type="transmembrane region" description="Helical" evidence="11">
    <location>
        <begin position="83"/>
        <end position="105"/>
    </location>
</feature>